<name>A0ACC6P7A7_9BACL</name>
<protein>
    <submittedName>
        <fullName evidence="1">Uncharacterized protein</fullName>
    </submittedName>
</protein>
<evidence type="ECO:0000313" key="2">
    <source>
        <dbReference type="Proteomes" id="UP001380953"/>
    </source>
</evidence>
<gene>
    <name evidence="1" type="ORF">WKI47_02100</name>
</gene>
<keyword evidence="2" id="KW-1185">Reference proteome</keyword>
<evidence type="ECO:0000313" key="1">
    <source>
        <dbReference type="EMBL" id="MEJ8302703.1"/>
    </source>
</evidence>
<reference evidence="1" key="1">
    <citation type="submission" date="2024-03" db="EMBL/GenBank/DDBJ databases">
        <title>Whole genome sequecning of epiphytes from Marcgravia umbellata leaves.</title>
        <authorList>
            <person name="Kumar G."/>
            <person name="Savka M.A."/>
        </authorList>
    </citation>
    <scope>NUCLEOTIDE SEQUENCE</scope>
    <source>
        <strain evidence="1">RIT_BL5</strain>
    </source>
</reference>
<comment type="caution">
    <text evidence="1">The sequence shown here is derived from an EMBL/GenBank/DDBJ whole genome shotgun (WGS) entry which is preliminary data.</text>
</comment>
<proteinExistence type="predicted"/>
<sequence>MYKLITLLILVVLLGCSDDTYKNFEQDSSIKNNHFKEDLNEMYTYKAITEEDQTLGFSKLLDTAIFEGEESAKFRGSLLTLFGEPLYQSDNAEDAYHYVIEVSNDTSKWNFMVYHGPSGPAIGYDQKENQPNVLESAKTLLEKIRETSPSDFNEVVYYEDFGSKITYGCKNGEYFYKEENEESH</sequence>
<accession>A0ACC6P7A7</accession>
<dbReference type="Proteomes" id="UP001380953">
    <property type="component" value="Unassembled WGS sequence"/>
</dbReference>
<organism evidence="1 2">
    <name type="scientific">Saccharibacillus sacchari</name>
    <dbReference type="NCBI Taxonomy" id="456493"/>
    <lineage>
        <taxon>Bacteria</taxon>
        <taxon>Bacillati</taxon>
        <taxon>Bacillota</taxon>
        <taxon>Bacilli</taxon>
        <taxon>Bacillales</taxon>
        <taxon>Paenibacillaceae</taxon>
        <taxon>Saccharibacillus</taxon>
    </lineage>
</organism>
<dbReference type="EMBL" id="JBBKAR010000004">
    <property type="protein sequence ID" value="MEJ8302703.1"/>
    <property type="molecule type" value="Genomic_DNA"/>
</dbReference>